<dbReference type="Proteomes" id="UP000766153">
    <property type="component" value="Unassembled WGS sequence"/>
</dbReference>
<evidence type="ECO:0000313" key="1">
    <source>
        <dbReference type="EMBL" id="MBI0106446.1"/>
    </source>
</evidence>
<organism evidence="1 2">
    <name type="scientific">Bifidobacterium polysaccharolyticum</name>
    <dbReference type="NCBI Taxonomy" id="2750967"/>
    <lineage>
        <taxon>Bacteria</taxon>
        <taxon>Bacillati</taxon>
        <taxon>Actinomycetota</taxon>
        <taxon>Actinomycetes</taxon>
        <taxon>Bifidobacteriales</taxon>
        <taxon>Bifidobacteriaceae</taxon>
        <taxon>Bifidobacterium</taxon>
    </lineage>
</organism>
<keyword evidence="2" id="KW-1185">Reference proteome</keyword>
<dbReference type="RefSeq" id="WP_141650066.1">
    <property type="nucleotide sequence ID" value="NZ_JACFRB010000002.1"/>
</dbReference>
<name>A0ABS0QX21_9BIFI</name>
<accession>A0ABS0QX21</accession>
<protein>
    <submittedName>
        <fullName evidence="1">Uncharacterized protein</fullName>
    </submittedName>
</protein>
<reference evidence="1 2" key="1">
    <citation type="submission" date="2020-07" db="EMBL/GenBank/DDBJ databases">
        <title>Isolated bacteria genomes of Apis mellifera.</title>
        <authorList>
            <person name="Wu J."/>
            <person name="Zheng H."/>
        </authorList>
    </citation>
    <scope>NUCLEOTIDE SEQUENCE [LARGE SCALE GENOMIC DNA]</scope>
    <source>
        <strain evidence="1 2">B14448H7</strain>
    </source>
</reference>
<proteinExistence type="predicted"/>
<evidence type="ECO:0000313" key="2">
    <source>
        <dbReference type="Proteomes" id="UP000766153"/>
    </source>
</evidence>
<comment type="caution">
    <text evidence="1">The sequence shown here is derived from an EMBL/GenBank/DDBJ whole genome shotgun (WGS) entry which is preliminary data.</text>
</comment>
<sequence>MVKILDPLREASNGLASAFIVAGGVIGEDQEVLGGEIVGNIHVAILSATSETISDDHETLRLVLSLVRILSGIPVSSQFLIVLGPEDATLHPQAGEVSERITHPSGSVIPFSEGVFIYQNGSPRQNDCHSKNRYYSKARRARLHLHLGFDPPGFSDILIT</sequence>
<gene>
    <name evidence="1" type="ORF">H3T91_08090</name>
</gene>
<dbReference type="EMBL" id="JACFRB010000002">
    <property type="protein sequence ID" value="MBI0106446.1"/>
    <property type="molecule type" value="Genomic_DNA"/>
</dbReference>